<evidence type="ECO:0000313" key="3">
    <source>
        <dbReference type="EMBL" id="MBE6502214.1"/>
    </source>
</evidence>
<dbReference type="AlphaFoldDB" id="A0A8T3VG19"/>
<feature type="region of interest" description="Disordered" evidence="1">
    <location>
        <begin position="65"/>
        <end position="144"/>
    </location>
</feature>
<comment type="caution">
    <text evidence="3">The sequence shown here is derived from an EMBL/GenBank/DDBJ whole genome shotgun (WGS) entry which is preliminary data.</text>
</comment>
<feature type="compositionally biased region" description="Low complexity" evidence="1">
    <location>
        <begin position="115"/>
        <end position="130"/>
    </location>
</feature>
<keyword evidence="2" id="KW-0812">Transmembrane</keyword>
<feature type="compositionally biased region" description="Polar residues" evidence="1">
    <location>
        <begin position="94"/>
        <end position="107"/>
    </location>
</feature>
<accession>A0A8T3VG19</accession>
<organism evidence="3 4">
    <name type="scientific">Methanobrevibacter thaueri</name>
    <dbReference type="NCBI Taxonomy" id="190975"/>
    <lineage>
        <taxon>Archaea</taxon>
        <taxon>Methanobacteriati</taxon>
        <taxon>Methanobacteriota</taxon>
        <taxon>Methanomada group</taxon>
        <taxon>Methanobacteria</taxon>
        <taxon>Methanobacteriales</taxon>
        <taxon>Methanobacteriaceae</taxon>
        <taxon>Methanobrevibacter</taxon>
    </lineage>
</organism>
<protein>
    <submittedName>
        <fullName evidence="3">Uncharacterized protein</fullName>
    </submittedName>
</protein>
<dbReference type="EMBL" id="SUTK01000038">
    <property type="protein sequence ID" value="MBE6502214.1"/>
    <property type="molecule type" value="Genomic_DNA"/>
</dbReference>
<feature type="compositionally biased region" description="Polar residues" evidence="1">
    <location>
        <begin position="131"/>
        <end position="144"/>
    </location>
</feature>
<proteinExistence type="predicted"/>
<evidence type="ECO:0000256" key="1">
    <source>
        <dbReference type="SAM" id="MobiDB-lite"/>
    </source>
</evidence>
<reference evidence="3" key="1">
    <citation type="submission" date="2019-04" db="EMBL/GenBank/DDBJ databases">
        <title>Evolution of Biomass-Degrading Anaerobic Consortia Revealed by Metagenomics.</title>
        <authorList>
            <person name="Peng X."/>
        </authorList>
    </citation>
    <scope>NUCLEOTIDE SEQUENCE</scope>
    <source>
        <strain evidence="3">SIG18</strain>
    </source>
</reference>
<gene>
    <name evidence="3" type="ORF">E7Z79_07205</name>
</gene>
<sequence length="169" mass="17349">MDLIKKFLILLAIFCVIGSAAAVSAEDFGSDEIGYAGDNYGDSNGMTVSPYGADDEGVDQVPSVEHDADFVPDGNPEILPPDWNHMEHAAGEPDNQTSGNQTNTTAQDAADNQPANETAAGNAALNEGGNDTSNATGASPQKMPTTGNPILSLFAVGAVLGGSAIIRRK</sequence>
<evidence type="ECO:0000256" key="2">
    <source>
        <dbReference type="SAM" id="Phobius"/>
    </source>
</evidence>
<dbReference type="RefSeq" id="WP_303739306.1">
    <property type="nucleotide sequence ID" value="NZ_SUTK01000038.1"/>
</dbReference>
<name>A0A8T3VG19_9EURY</name>
<keyword evidence="2" id="KW-1133">Transmembrane helix</keyword>
<dbReference type="Proteomes" id="UP000783037">
    <property type="component" value="Unassembled WGS sequence"/>
</dbReference>
<keyword evidence="2" id="KW-0472">Membrane</keyword>
<feature type="transmembrane region" description="Helical" evidence="2">
    <location>
        <begin position="149"/>
        <end position="166"/>
    </location>
</feature>
<evidence type="ECO:0000313" key="4">
    <source>
        <dbReference type="Proteomes" id="UP000783037"/>
    </source>
</evidence>